<accession>A0A2M4D4M1</accession>
<sequence length="243" mass="28326">MLRSRHLDRHRRALLLHLLVDRLDACLSLQHTLLLAGDDNLVLLHRLRRHVDLRTRLRRHLLQILTERTDNERMVDLGHVETLERLARLLIRHRAYLVLRLLNALLRTKDGDRVRVLADTRHVDLGRGRTFQLTQTIALLAQNPAVVLARDADRLAGLRLEVHQDLAACLQHLVQLARHQKRQRLVLAARNLDVRVRLLHDRLARAQRFALAELVRVVLALTGRYDEHLRHDRAADAHVLRGR</sequence>
<evidence type="ECO:0000313" key="1">
    <source>
        <dbReference type="EMBL" id="MBW72507.1"/>
    </source>
</evidence>
<reference evidence="1" key="1">
    <citation type="submission" date="2018-01" db="EMBL/GenBank/DDBJ databases">
        <title>An insight into the sialome of Amazonian anophelines.</title>
        <authorList>
            <person name="Ribeiro J.M."/>
            <person name="Scarpassa V."/>
            <person name="Calvo E."/>
        </authorList>
    </citation>
    <scope>NUCLEOTIDE SEQUENCE</scope>
</reference>
<dbReference type="AlphaFoldDB" id="A0A2M4D4M1"/>
<protein>
    <submittedName>
        <fullName evidence="1">Putative secreted protein</fullName>
    </submittedName>
</protein>
<proteinExistence type="predicted"/>
<organism evidence="1">
    <name type="scientific">Anopheles darlingi</name>
    <name type="common">Mosquito</name>
    <dbReference type="NCBI Taxonomy" id="43151"/>
    <lineage>
        <taxon>Eukaryota</taxon>
        <taxon>Metazoa</taxon>
        <taxon>Ecdysozoa</taxon>
        <taxon>Arthropoda</taxon>
        <taxon>Hexapoda</taxon>
        <taxon>Insecta</taxon>
        <taxon>Pterygota</taxon>
        <taxon>Neoptera</taxon>
        <taxon>Endopterygota</taxon>
        <taxon>Diptera</taxon>
        <taxon>Nematocera</taxon>
        <taxon>Culicoidea</taxon>
        <taxon>Culicidae</taxon>
        <taxon>Anophelinae</taxon>
        <taxon>Anopheles</taxon>
    </lineage>
</organism>
<name>A0A2M4D4M1_ANODA</name>
<dbReference type="EMBL" id="GGFL01008329">
    <property type="protein sequence ID" value="MBW72507.1"/>
    <property type="molecule type" value="Transcribed_RNA"/>
</dbReference>